<evidence type="ECO:0000313" key="2">
    <source>
        <dbReference type="EMBL" id="KAJ7614919.1"/>
    </source>
</evidence>
<keyword evidence="3" id="KW-1185">Reference proteome</keyword>
<evidence type="ECO:0000259" key="1">
    <source>
        <dbReference type="Pfam" id="PF04057"/>
    </source>
</evidence>
<accession>A0AAD7FF45</accession>
<dbReference type="GO" id="GO:0003677">
    <property type="term" value="F:DNA binding"/>
    <property type="evidence" value="ECO:0007669"/>
    <property type="project" value="InterPro"/>
</dbReference>
<dbReference type="GO" id="GO:0006260">
    <property type="term" value="P:DNA replication"/>
    <property type="evidence" value="ECO:0007669"/>
    <property type="project" value="InterPro"/>
</dbReference>
<dbReference type="SUPFAM" id="SSF50249">
    <property type="entry name" value="Nucleic acid-binding proteins"/>
    <property type="match status" value="1"/>
</dbReference>
<reference evidence="2" key="1">
    <citation type="submission" date="2023-03" db="EMBL/GenBank/DDBJ databases">
        <title>Massive genome expansion in bonnet fungi (Mycena s.s.) driven by repeated elements and novel gene families across ecological guilds.</title>
        <authorList>
            <consortium name="Lawrence Berkeley National Laboratory"/>
            <person name="Harder C.B."/>
            <person name="Miyauchi S."/>
            <person name="Viragh M."/>
            <person name="Kuo A."/>
            <person name="Thoen E."/>
            <person name="Andreopoulos B."/>
            <person name="Lu D."/>
            <person name="Skrede I."/>
            <person name="Drula E."/>
            <person name="Henrissat B."/>
            <person name="Morin E."/>
            <person name="Kohler A."/>
            <person name="Barry K."/>
            <person name="LaButti K."/>
            <person name="Morin E."/>
            <person name="Salamov A."/>
            <person name="Lipzen A."/>
            <person name="Mereny Z."/>
            <person name="Hegedus B."/>
            <person name="Baldrian P."/>
            <person name="Stursova M."/>
            <person name="Weitz H."/>
            <person name="Taylor A."/>
            <person name="Grigoriev I.V."/>
            <person name="Nagy L.G."/>
            <person name="Martin F."/>
            <person name="Kauserud H."/>
        </authorList>
    </citation>
    <scope>NUCLEOTIDE SEQUENCE</scope>
    <source>
        <strain evidence="2">9284</strain>
    </source>
</reference>
<dbReference type="Gene3D" id="2.40.50.140">
    <property type="entry name" value="Nucleic acid-binding proteins"/>
    <property type="match status" value="1"/>
</dbReference>
<comment type="caution">
    <text evidence="2">The sequence shown here is derived from an EMBL/GenBank/DDBJ whole genome shotgun (WGS) entry which is preliminary data.</text>
</comment>
<dbReference type="AlphaFoldDB" id="A0AAD7FF45"/>
<sequence length="137" mass="15041">MSSPNDLSPLSPNAIDDISSLPDGKITLTAQPLIQILSIRSTTASRFRLVISDGIHFMQAVLAERLAESLGAILNVQSLKNSIAALEVVSWFPVHNVIPGHHHVLRLLVIEELHFVEDRTQRIGQPVSHPKPLRPSP</sequence>
<feature type="domain" description="Replication factor-A protein 1 N-terminal" evidence="1">
    <location>
        <begin position="10"/>
        <end position="69"/>
    </location>
</feature>
<name>A0AAD7FF45_9AGAR</name>
<protein>
    <recommendedName>
        <fullName evidence="1">Replication factor-A protein 1 N-terminal domain-containing protein</fullName>
    </recommendedName>
</protein>
<dbReference type="InterPro" id="IPR012340">
    <property type="entry name" value="NA-bd_OB-fold"/>
</dbReference>
<dbReference type="EMBL" id="JARKIF010000025">
    <property type="protein sequence ID" value="KAJ7614919.1"/>
    <property type="molecule type" value="Genomic_DNA"/>
</dbReference>
<gene>
    <name evidence="2" type="ORF">FB45DRAFT_1035717</name>
</gene>
<proteinExistence type="predicted"/>
<dbReference type="GO" id="GO:0005634">
    <property type="term" value="C:nucleus"/>
    <property type="evidence" value="ECO:0007669"/>
    <property type="project" value="InterPro"/>
</dbReference>
<dbReference type="InterPro" id="IPR007199">
    <property type="entry name" value="Rep_factor-A_N"/>
</dbReference>
<dbReference type="Pfam" id="PF04057">
    <property type="entry name" value="Rep-A_N"/>
    <property type="match status" value="1"/>
</dbReference>
<dbReference type="Proteomes" id="UP001221142">
    <property type="component" value="Unassembled WGS sequence"/>
</dbReference>
<organism evidence="2 3">
    <name type="scientific">Roridomyces roridus</name>
    <dbReference type="NCBI Taxonomy" id="1738132"/>
    <lineage>
        <taxon>Eukaryota</taxon>
        <taxon>Fungi</taxon>
        <taxon>Dikarya</taxon>
        <taxon>Basidiomycota</taxon>
        <taxon>Agaricomycotina</taxon>
        <taxon>Agaricomycetes</taxon>
        <taxon>Agaricomycetidae</taxon>
        <taxon>Agaricales</taxon>
        <taxon>Marasmiineae</taxon>
        <taxon>Mycenaceae</taxon>
        <taxon>Roridomyces</taxon>
    </lineage>
</organism>
<evidence type="ECO:0000313" key="3">
    <source>
        <dbReference type="Proteomes" id="UP001221142"/>
    </source>
</evidence>